<dbReference type="Proteomes" id="UP000789525">
    <property type="component" value="Unassembled WGS sequence"/>
</dbReference>
<keyword evidence="2" id="KW-1185">Reference proteome</keyword>
<reference evidence="1" key="1">
    <citation type="submission" date="2021-06" db="EMBL/GenBank/DDBJ databases">
        <authorList>
            <person name="Kallberg Y."/>
            <person name="Tangrot J."/>
            <person name="Rosling A."/>
        </authorList>
    </citation>
    <scope>NUCLEOTIDE SEQUENCE</scope>
    <source>
        <strain evidence="1">CL356</strain>
    </source>
</reference>
<accession>A0ACA9R2M7</accession>
<organism evidence="1 2">
    <name type="scientific">Acaulospora colombiana</name>
    <dbReference type="NCBI Taxonomy" id="27376"/>
    <lineage>
        <taxon>Eukaryota</taxon>
        <taxon>Fungi</taxon>
        <taxon>Fungi incertae sedis</taxon>
        <taxon>Mucoromycota</taxon>
        <taxon>Glomeromycotina</taxon>
        <taxon>Glomeromycetes</taxon>
        <taxon>Diversisporales</taxon>
        <taxon>Acaulosporaceae</taxon>
        <taxon>Acaulospora</taxon>
    </lineage>
</organism>
<comment type="caution">
    <text evidence="1">The sequence shown here is derived from an EMBL/GenBank/DDBJ whole genome shotgun (WGS) entry which is preliminary data.</text>
</comment>
<feature type="non-terminal residue" evidence="1">
    <location>
        <position position="189"/>
    </location>
</feature>
<protein>
    <submittedName>
        <fullName evidence="1">7654_t:CDS:1</fullName>
    </submittedName>
</protein>
<sequence>MQSNLNIEEEVPQHAIPKIYLVAAVERLYDYCEDARVELEILVADEARIAQGYETLLKISAAEYLGNENWRQKIDSFIEGTDPSIEKAKSNFESKLDNLMHDIAIIKKTLHDNMDPEATTGSLSRSTSLDNTHADNNAAVRSSSPIKIVKPNARKLSNGRSMASSPEDTFNWRAFTSTIRSPPSRSSSP</sequence>
<dbReference type="EMBL" id="CAJVPT010067070">
    <property type="protein sequence ID" value="CAG8774402.1"/>
    <property type="molecule type" value="Genomic_DNA"/>
</dbReference>
<name>A0ACA9R2M7_9GLOM</name>
<gene>
    <name evidence="1" type="ORF">ACOLOM_LOCUS14006</name>
</gene>
<proteinExistence type="predicted"/>
<evidence type="ECO:0000313" key="1">
    <source>
        <dbReference type="EMBL" id="CAG8774402.1"/>
    </source>
</evidence>
<evidence type="ECO:0000313" key="2">
    <source>
        <dbReference type="Proteomes" id="UP000789525"/>
    </source>
</evidence>